<proteinExistence type="inferred from homology"/>
<dbReference type="PROSITE" id="PS51770">
    <property type="entry name" value="HOTDOG_ACOT"/>
    <property type="match status" value="1"/>
</dbReference>
<dbReference type="InterPro" id="IPR033120">
    <property type="entry name" value="HOTDOG_ACOT"/>
</dbReference>
<dbReference type="PANTHER" id="PTHR11049:SF16">
    <property type="entry name" value="PROTEIN VDLD"/>
    <property type="match status" value="1"/>
</dbReference>
<dbReference type="Gene3D" id="3.10.129.10">
    <property type="entry name" value="Hotdog Thioesterase"/>
    <property type="match status" value="1"/>
</dbReference>
<evidence type="ECO:0000256" key="4">
    <source>
        <dbReference type="SAM" id="MobiDB-lite"/>
    </source>
</evidence>
<gene>
    <name evidence="6" type="ORF">FHS24_000797</name>
</gene>
<evidence type="ECO:0000259" key="5">
    <source>
        <dbReference type="PROSITE" id="PS51770"/>
    </source>
</evidence>
<comment type="caution">
    <text evidence="6">The sequence shown here is derived from an EMBL/GenBank/DDBJ whole genome shotgun (WGS) entry which is preliminary data.</text>
</comment>
<reference evidence="6 7" key="1">
    <citation type="submission" date="2020-08" db="EMBL/GenBank/DDBJ databases">
        <title>Genomic Encyclopedia of Type Strains, Phase III (KMG-III): the genomes of soil and plant-associated and newly described type strains.</title>
        <authorList>
            <person name="Whitman W."/>
        </authorList>
    </citation>
    <scope>NUCLEOTIDE SEQUENCE [LARGE SCALE GENOMIC DNA]</scope>
    <source>
        <strain evidence="6 7">CECT 5885</strain>
    </source>
</reference>
<dbReference type="InterPro" id="IPR040170">
    <property type="entry name" value="Cytosol_ACT"/>
</dbReference>
<dbReference type="GO" id="GO:0006637">
    <property type="term" value="P:acyl-CoA metabolic process"/>
    <property type="evidence" value="ECO:0007669"/>
    <property type="project" value="TreeGrafter"/>
</dbReference>
<name>A0A839TCZ2_9GAMM</name>
<dbReference type="FunFam" id="3.10.129.10:FF:000034">
    <property type="entry name" value="Acyl-CoA thioester hydrolase"/>
    <property type="match status" value="1"/>
</dbReference>
<dbReference type="GO" id="GO:0052816">
    <property type="term" value="F:long-chain fatty acyl-CoA hydrolase activity"/>
    <property type="evidence" value="ECO:0007669"/>
    <property type="project" value="TreeGrafter"/>
</dbReference>
<dbReference type="RefSeq" id="WP_227671716.1">
    <property type="nucleotide sequence ID" value="NZ_CAJHAH010000002.1"/>
</dbReference>
<evidence type="ECO:0000313" key="6">
    <source>
        <dbReference type="EMBL" id="MBB3106306.1"/>
    </source>
</evidence>
<protein>
    <submittedName>
        <fullName evidence="6">Acyl-CoA hydrolase</fullName>
    </submittedName>
</protein>
<dbReference type="EMBL" id="JACHXL010000001">
    <property type="protein sequence ID" value="MBB3106306.1"/>
    <property type="molecule type" value="Genomic_DNA"/>
</dbReference>
<dbReference type="Proteomes" id="UP000588111">
    <property type="component" value="Unassembled WGS sequence"/>
</dbReference>
<evidence type="ECO:0000256" key="3">
    <source>
        <dbReference type="PROSITE-ProRule" id="PRU01106"/>
    </source>
</evidence>
<feature type="region of interest" description="Disordered" evidence="4">
    <location>
        <begin position="180"/>
        <end position="202"/>
    </location>
</feature>
<feature type="domain" description="HotDog ACOT-type" evidence="5">
    <location>
        <begin position="15"/>
        <end position="127"/>
    </location>
</feature>
<dbReference type="CDD" id="cd03442">
    <property type="entry name" value="BFIT_BACH"/>
    <property type="match status" value="1"/>
</dbReference>
<sequence length="202" mass="22301">MSQYNTSSTAKSAPLNHELYMSVLMTPDMANFIGNVHGGDLLKMLDQVAYACASRYSGSYVVTLSVDQVMFREPIYVGELVTFAASINYVGRTSMEVGIRVEAEDVRARTIRHTNSCYFTMVAIDDNGKPTPVPELEIKNEMQQCRFDAGLARKNLRMEDSHRPSCDINQMIGESLGAGNLDAENKADKGMVGELSQRSNAK</sequence>
<keyword evidence="2 3" id="KW-0378">Hydrolase</keyword>
<dbReference type="Pfam" id="PF03061">
    <property type="entry name" value="4HBT"/>
    <property type="match status" value="1"/>
</dbReference>
<keyword evidence="7" id="KW-1185">Reference proteome</keyword>
<dbReference type="PANTHER" id="PTHR11049">
    <property type="entry name" value="ACYL COENZYME A THIOESTER HYDROLASE"/>
    <property type="match status" value="1"/>
</dbReference>
<evidence type="ECO:0000256" key="2">
    <source>
        <dbReference type="ARBA" id="ARBA00022801"/>
    </source>
</evidence>
<evidence type="ECO:0000256" key="1">
    <source>
        <dbReference type="ARBA" id="ARBA00010458"/>
    </source>
</evidence>
<dbReference type="SUPFAM" id="SSF54637">
    <property type="entry name" value="Thioesterase/thiol ester dehydrase-isomerase"/>
    <property type="match status" value="1"/>
</dbReference>
<dbReference type="AlphaFoldDB" id="A0A839TCZ2"/>
<organism evidence="6 7">
    <name type="scientific">Psychrobacter luti</name>
    <dbReference type="NCBI Taxonomy" id="198481"/>
    <lineage>
        <taxon>Bacteria</taxon>
        <taxon>Pseudomonadati</taxon>
        <taxon>Pseudomonadota</taxon>
        <taxon>Gammaproteobacteria</taxon>
        <taxon>Moraxellales</taxon>
        <taxon>Moraxellaceae</taxon>
        <taxon>Psychrobacter</taxon>
    </lineage>
</organism>
<evidence type="ECO:0000313" key="7">
    <source>
        <dbReference type="Proteomes" id="UP000588111"/>
    </source>
</evidence>
<comment type="similarity">
    <text evidence="1">Belongs to the acyl coenzyme A hydrolase family.</text>
</comment>
<dbReference type="InterPro" id="IPR006683">
    <property type="entry name" value="Thioestr_dom"/>
</dbReference>
<dbReference type="InterPro" id="IPR029069">
    <property type="entry name" value="HotDog_dom_sf"/>
</dbReference>
<accession>A0A839TCZ2</accession>
<dbReference type="GO" id="GO:0005829">
    <property type="term" value="C:cytosol"/>
    <property type="evidence" value="ECO:0007669"/>
    <property type="project" value="TreeGrafter"/>
</dbReference>